<dbReference type="AlphaFoldDB" id="W0V156"/>
<reference evidence="1 2" key="1">
    <citation type="journal article" date="2015" name="Genome Announc.">
        <title>Genome Sequence of Mushroom Soft-Rot Pathogen Janthinobacterium agaricidamnosum.</title>
        <authorList>
            <person name="Graupner K."/>
            <person name="Lackner G."/>
            <person name="Hertweck C."/>
        </authorList>
    </citation>
    <scope>NUCLEOTIDE SEQUENCE [LARGE SCALE GENOMIC DNA]</scope>
    <source>
        <strain evidence="2">NBRC 102515 / DSM 9628</strain>
    </source>
</reference>
<organism evidence="1 2">
    <name type="scientific">Janthinobacterium agaricidamnosum NBRC 102515 = DSM 9628</name>
    <dbReference type="NCBI Taxonomy" id="1349767"/>
    <lineage>
        <taxon>Bacteria</taxon>
        <taxon>Pseudomonadati</taxon>
        <taxon>Pseudomonadota</taxon>
        <taxon>Betaproteobacteria</taxon>
        <taxon>Burkholderiales</taxon>
        <taxon>Oxalobacteraceae</taxon>
        <taxon>Janthinobacterium</taxon>
    </lineage>
</organism>
<gene>
    <name evidence="1" type="ORF">GJA_341</name>
</gene>
<evidence type="ECO:0000313" key="1">
    <source>
        <dbReference type="EMBL" id="CDG81002.1"/>
    </source>
</evidence>
<name>W0V156_9BURK</name>
<accession>W0V156</accession>
<proteinExistence type="predicted"/>
<dbReference type="STRING" id="1349767.GJA_341"/>
<dbReference type="HOGENOM" id="CLU_3153753_0_0_4"/>
<protein>
    <submittedName>
        <fullName evidence="1">Uncharacterized protein</fullName>
    </submittedName>
</protein>
<evidence type="ECO:0000313" key="2">
    <source>
        <dbReference type="Proteomes" id="UP000027604"/>
    </source>
</evidence>
<keyword evidence="2" id="KW-1185">Reference proteome</keyword>
<sequence>MVVDVDAVSAHSGWRLLPDGLSNVILVCPHDNAKYPRFRAWIVIFPYI</sequence>
<dbReference type="KEGG" id="jag:GJA_341"/>
<dbReference type="Proteomes" id="UP000027604">
    <property type="component" value="Chromosome I"/>
</dbReference>
<dbReference type="EMBL" id="HG322949">
    <property type="protein sequence ID" value="CDG81002.1"/>
    <property type="molecule type" value="Genomic_DNA"/>
</dbReference>